<accession>A0A1L0GH06</accession>
<sequence>MSLTKLSHSLRVLAFDIEFFYWPLFSPTGGGTNVAEKLEDETLTGSPGYTQNIGQCVNKTAPGHSCSHVSEQNVSDRT</sequence>
<proteinExistence type="predicted"/>
<name>A0A1L0GH06_9ASCO</name>
<protein>
    <submittedName>
        <fullName evidence="1">CIC11C00000005690</fullName>
    </submittedName>
</protein>
<dbReference type="Proteomes" id="UP000182259">
    <property type="component" value="Chromosome IV"/>
</dbReference>
<dbReference type="EMBL" id="LT635767">
    <property type="protein sequence ID" value="SGZ55549.1"/>
    <property type="molecule type" value="Genomic_DNA"/>
</dbReference>
<evidence type="ECO:0000313" key="2">
    <source>
        <dbReference type="Proteomes" id="UP000182259"/>
    </source>
</evidence>
<evidence type="ECO:0000313" key="1">
    <source>
        <dbReference type="EMBL" id="SGZ55549.1"/>
    </source>
</evidence>
<gene>
    <name evidence="1" type="ORF">SAMEA4029009_CIC11G00000005690</name>
</gene>
<reference evidence="1 2" key="1">
    <citation type="submission" date="2016-10" db="EMBL/GenBank/DDBJ databases">
        <authorList>
            <person name="de Groot N.N."/>
        </authorList>
    </citation>
    <scope>NUCLEOTIDE SEQUENCE [LARGE SCALE GENOMIC DNA]</scope>
    <source>
        <strain evidence="1 2">PYCC 4715</strain>
    </source>
</reference>
<organism evidence="1 2">
    <name type="scientific">Sungouiella intermedia</name>
    <dbReference type="NCBI Taxonomy" id="45354"/>
    <lineage>
        <taxon>Eukaryota</taxon>
        <taxon>Fungi</taxon>
        <taxon>Dikarya</taxon>
        <taxon>Ascomycota</taxon>
        <taxon>Saccharomycotina</taxon>
        <taxon>Pichiomycetes</taxon>
        <taxon>Metschnikowiaceae</taxon>
        <taxon>Sungouiella</taxon>
    </lineage>
</organism>
<dbReference type="AlphaFoldDB" id="A0A1L0GH06"/>